<proteinExistence type="predicted"/>
<gene>
    <name evidence="2" type="ORF">C8035_v011636</name>
</gene>
<evidence type="ECO:0000256" key="1">
    <source>
        <dbReference type="SAM" id="SignalP"/>
    </source>
</evidence>
<name>A0A4R8Q440_9PEZI</name>
<evidence type="ECO:0008006" key="4">
    <source>
        <dbReference type="Google" id="ProtNLM"/>
    </source>
</evidence>
<protein>
    <recommendedName>
        <fullName evidence="4">Secreted protein</fullName>
    </recommendedName>
</protein>
<dbReference type="AlphaFoldDB" id="A0A4R8Q440"/>
<dbReference type="Proteomes" id="UP000295083">
    <property type="component" value="Unassembled WGS sequence"/>
</dbReference>
<organism evidence="2 3">
    <name type="scientific">Colletotrichum spinosum</name>
    <dbReference type="NCBI Taxonomy" id="1347390"/>
    <lineage>
        <taxon>Eukaryota</taxon>
        <taxon>Fungi</taxon>
        <taxon>Dikarya</taxon>
        <taxon>Ascomycota</taxon>
        <taxon>Pezizomycotina</taxon>
        <taxon>Sordariomycetes</taxon>
        <taxon>Hypocreomycetidae</taxon>
        <taxon>Glomerellales</taxon>
        <taxon>Glomerellaceae</taxon>
        <taxon>Colletotrichum</taxon>
        <taxon>Colletotrichum orbiculare species complex</taxon>
    </lineage>
</organism>
<evidence type="ECO:0000313" key="2">
    <source>
        <dbReference type="EMBL" id="TDZ32868.1"/>
    </source>
</evidence>
<evidence type="ECO:0000313" key="3">
    <source>
        <dbReference type="Proteomes" id="UP000295083"/>
    </source>
</evidence>
<reference evidence="2 3" key="1">
    <citation type="submission" date="2018-11" db="EMBL/GenBank/DDBJ databases">
        <title>Genome sequence and assembly of Colletotrichum spinosum.</title>
        <authorList>
            <person name="Gan P."/>
            <person name="Shirasu K."/>
        </authorList>
    </citation>
    <scope>NUCLEOTIDE SEQUENCE [LARGE SCALE GENOMIC DNA]</scope>
    <source>
        <strain evidence="2 3">CBS 515.97</strain>
    </source>
</reference>
<feature type="signal peptide" evidence="1">
    <location>
        <begin position="1"/>
        <end position="20"/>
    </location>
</feature>
<feature type="chain" id="PRO_5020973818" description="Secreted protein" evidence="1">
    <location>
        <begin position="21"/>
        <end position="112"/>
    </location>
</feature>
<dbReference type="PROSITE" id="PS51257">
    <property type="entry name" value="PROKAR_LIPOPROTEIN"/>
    <property type="match status" value="1"/>
</dbReference>
<comment type="caution">
    <text evidence="2">The sequence shown here is derived from an EMBL/GenBank/DDBJ whole genome shotgun (WGS) entry which is preliminary data.</text>
</comment>
<dbReference type="EMBL" id="QAPG01000071">
    <property type="protein sequence ID" value="TDZ32868.1"/>
    <property type="molecule type" value="Genomic_DNA"/>
</dbReference>
<sequence length="112" mass="12465">MVASRAISIVFLLLAGYSHAVDVCCTSASGAGACSKDQYERHQKNVVLNQIINRHGKGCVRKGAGPGRWDEQANWSEYYVCDEWENYIHRITTGDCLLICGAPYSFDYKPCI</sequence>
<keyword evidence="3" id="KW-1185">Reference proteome</keyword>
<keyword evidence="1" id="KW-0732">Signal</keyword>
<accession>A0A4R8Q440</accession>